<dbReference type="InterPro" id="IPR036388">
    <property type="entry name" value="WH-like_DNA-bd_sf"/>
</dbReference>
<dbReference type="SUPFAM" id="SSF55781">
    <property type="entry name" value="GAF domain-like"/>
    <property type="match status" value="1"/>
</dbReference>
<dbReference type="SUPFAM" id="SSF52172">
    <property type="entry name" value="CheY-like"/>
    <property type="match status" value="1"/>
</dbReference>
<reference evidence="6 7" key="1">
    <citation type="submission" date="2018-11" db="EMBL/GenBank/DDBJ databases">
        <title>Complete genome sequencing of the Actinobacteria Serinibacter sp. K3-2.</title>
        <authorList>
            <person name="Rakitin A.L."/>
            <person name="Beletsky A.V."/>
            <person name="Mardanov A.V."/>
            <person name="Ravin N.V."/>
            <person name="Gromova A.S."/>
            <person name="Filippova S.N."/>
            <person name="Gal'Chenko V.F."/>
        </authorList>
    </citation>
    <scope>NUCLEOTIDE SEQUENCE [LARGE SCALE GENOMIC DNA]</scope>
    <source>
        <strain evidence="6 7">K3-2</strain>
    </source>
</reference>
<dbReference type="Pfam" id="PF01590">
    <property type="entry name" value="GAF"/>
    <property type="match status" value="1"/>
</dbReference>
<dbReference type="SMART" id="SM00065">
    <property type="entry name" value="GAF"/>
    <property type="match status" value="1"/>
</dbReference>
<protein>
    <recommendedName>
        <fullName evidence="5">ANTAR domain-containing protein</fullName>
    </recommendedName>
</protein>
<dbReference type="AlphaFoldDB" id="A0A4Z1DWM2"/>
<accession>A0A4Z1DWM2</accession>
<keyword evidence="4" id="KW-0804">Transcription</keyword>
<dbReference type="GO" id="GO:0003723">
    <property type="term" value="F:RNA binding"/>
    <property type="evidence" value="ECO:0007669"/>
    <property type="project" value="InterPro"/>
</dbReference>
<organism evidence="6 7">
    <name type="scientific">Serinibacter arcticus</name>
    <dbReference type="NCBI Taxonomy" id="1655435"/>
    <lineage>
        <taxon>Bacteria</taxon>
        <taxon>Bacillati</taxon>
        <taxon>Actinomycetota</taxon>
        <taxon>Actinomycetes</taxon>
        <taxon>Micrococcales</taxon>
        <taxon>Beutenbergiaceae</taxon>
        <taxon>Serinibacter</taxon>
    </lineage>
</organism>
<evidence type="ECO:0000256" key="1">
    <source>
        <dbReference type="ARBA" id="ARBA00022679"/>
    </source>
</evidence>
<gene>
    <name evidence="6" type="ORF">SERN_2958</name>
</gene>
<dbReference type="PIRSF" id="PIRSF036625">
    <property type="entry name" value="GAF_ANTAR"/>
    <property type="match status" value="1"/>
</dbReference>
<dbReference type="InterPro" id="IPR029016">
    <property type="entry name" value="GAF-like_dom_sf"/>
</dbReference>
<dbReference type="OrthoDB" id="3683444at2"/>
<dbReference type="GO" id="GO:0016301">
    <property type="term" value="F:kinase activity"/>
    <property type="evidence" value="ECO:0007669"/>
    <property type="project" value="UniProtKB-KW"/>
</dbReference>
<proteinExistence type="predicted"/>
<evidence type="ECO:0000313" key="7">
    <source>
        <dbReference type="Proteomes" id="UP000297318"/>
    </source>
</evidence>
<keyword evidence="7" id="KW-1185">Reference proteome</keyword>
<dbReference type="PROSITE" id="PS50921">
    <property type="entry name" value="ANTAR"/>
    <property type="match status" value="1"/>
</dbReference>
<keyword evidence="1" id="KW-0808">Transferase</keyword>
<dbReference type="InterPro" id="IPR012074">
    <property type="entry name" value="GAF_ANTAR"/>
</dbReference>
<dbReference type="Pfam" id="PF03861">
    <property type="entry name" value="ANTAR"/>
    <property type="match status" value="1"/>
</dbReference>
<sequence length="233" mass="25388">MQAIDPFVRTTSEFSKKLLTDYDIDEVMEELAERATALLGLMGSGVGLEREGRLEVITAVPPSVGPLEERQEADQDGPCVLALTTNTIVTVPDLATEERWPAYRQVAAQLHVRSVAAVPLTLTEKAIGSFNLYRDHTGPWSQGDLAAVTALANMATAFLVNASALAQQTQLTQQLQQALETRVLLEQAKGILAEANTITVTEAFSLIRRYARNRNIKIHDVANAVVHMGVRPT</sequence>
<dbReference type="InterPro" id="IPR005561">
    <property type="entry name" value="ANTAR"/>
</dbReference>
<evidence type="ECO:0000256" key="2">
    <source>
        <dbReference type="ARBA" id="ARBA00022777"/>
    </source>
</evidence>
<name>A0A4Z1DWM2_9MICO</name>
<keyword evidence="3" id="KW-0805">Transcription regulation</keyword>
<dbReference type="Gene3D" id="3.30.450.40">
    <property type="match status" value="1"/>
</dbReference>
<evidence type="ECO:0000256" key="4">
    <source>
        <dbReference type="ARBA" id="ARBA00023163"/>
    </source>
</evidence>
<feature type="domain" description="ANTAR" evidence="5">
    <location>
        <begin position="165"/>
        <end position="226"/>
    </location>
</feature>
<keyword evidence="2" id="KW-0418">Kinase</keyword>
<dbReference type="Proteomes" id="UP000297318">
    <property type="component" value="Unassembled WGS sequence"/>
</dbReference>
<dbReference type="Gene3D" id="1.10.10.10">
    <property type="entry name" value="Winged helix-like DNA-binding domain superfamily/Winged helix DNA-binding domain"/>
    <property type="match status" value="1"/>
</dbReference>
<dbReference type="InterPro" id="IPR003018">
    <property type="entry name" value="GAF"/>
</dbReference>
<comment type="caution">
    <text evidence="6">The sequence shown here is derived from an EMBL/GenBank/DDBJ whole genome shotgun (WGS) entry which is preliminary data.</text>
</comment>
<dbReference type="EMBL" id="RHPJ01000005">
    <property type="protein sequence ID" value="TGO03946.1"/>
    <property type="molecule type" value="Genomic_DNA"/>
</dbReference>
<dbReference type="SMART" id="SM01012">
    <property type="entry name" value="ANTAR"/>
    <property type="match status" value="1"/>
</dbReference>
<dbReference type="RefSeq" id="WP_158292686.1">
    <property type="nucleotide sequence ID" value="NZ_RHPJ01000005.1"/>
</dbReference>
<evidence type="ECO:0000256" key="3">
    <source>
        <dbReference type="ARBA" id="ARBA00023015"/>
    </source>
</evidence>
<dbReference type="InterPro" id="IPR011006">
    <property type="entry name" value="CheY-like_superfamily"/>
</dbReference>
<evidence type="ECO:0000313" key="6">
    <source>
        <dbReference type="EMBL" id="TGO03946.1"/>
    </source>
</evidence>
<evidence type="ECO:0000259" key="5">
    <source>
        <dbReference type="PROSITE" id="PS50921"/>
    </source>
</evidence>